<organism evidence="1 2">
    <name type="scientific">Clitoria ternatea</name>
    <name type="common">Butterfly pea</name>
    <dbReference type="NCBI Taxonomy" id="43366"/>
    <lineage>
        <taxon>Eukaryota</taxon>
        <taxon>Viridiplantae</taxon>
        <taxon>Streptophyta</taxon>
        <taxon>Embryophyta</taxon>
        <taxon>Tracheophyta</taxon>
        <taxon>Spermatophyta</taxon>
        <taxon>Magnoliopsida</taxon>
        <taxon>eudicotyledons</taxon>
        <taxon>Gunneridae</taxon>
        <taxon>Pentapetalae</taxon>
        <taxon>rosids</taxon>
        <taxon>fabids</taxon>
        <taxon>Fabales</taxon>
        <taxon>Fabaceae</taxon>
        <taxon>Papilionoideae</taxon>
        <taxon>50 kb inversion clade</taxon>
        <taxon>NPAAA clade</taxon>
        <taxon>indigoferoid/millettioid clade</taxon>
        <taxon>Phaseoleae</taxon>
        <taxon>Clitoria</taxon>
    </lineage>
</organism>
<comment type="caution">
    <text evidence="1">The sequence shown here is derived from an EMBL/GenBank/DDBJ whole genome shotgun (WGS) entry which is preliminary data.</text>
</comment>
<evidence type="ECO:0000313" key="1">
    <source>
        <dbReference type="EMBL" id="KAK7294307.1"/>
    </source>
</evidence>
<proteinExistence type="predicted"/>
<reference evidence="1 2" key="1">
    <citation type="submission" date="2024-01" db="EMBL/GenBank/DDBJ databases">
        <title>The genomes of 5 underutilized Papilionoideae crops provide insights into root nodulation and disease resistance.</title>
        <authorList>
            <person name="Yuan L."/>
        </authorList>
    </citation>
    <scope>NUCLEOTIDE SEQUENCE [LARGE SCALE GENOMIC DNA]</scope>
    <source>
        <strain evidence="1">LY-2023</strain>
        <tissue evidence="1">Leaf</tissue>
    </source>
</reference>
<dbReference type="Proteomes" id="UP001359559">
    <property type="component" value="Unassembled WGS sequence"/>
</dbReference>
<sequence length="114" mass="12582">MQQEKELISDESSPSLFSPLKKSICKHTSSISLIQVGLNTTQQSLSLSLRSGNVSLSSSFFLSPSTLSTLHYSLSPCVASDDHKVLMKSQHKTKFNEVSPLDPLSHRRFPFSLS</sequence>
<dbReference type="EMBL" id="JAYKXN010000004">
    <property type="protein sequence ID" value="KAK7294307.1"/>
    <property type="molecule type" value="Genomic_DNA"/>
</dbReference>
<gene>
    <name evidence="1" type="ORF">RJT34_17195</name>
</gene>
<accession>A0AAN9J8S2</accession>
<protein>
    <submittedName>
        <fullName evidence="1">Uncharacterized protein</fullName>
    </submittedName>
</protein>
<keyword evidence="2" id="KW-1185">Reference proteome</keyword>
<dbReference type="AlphaFoldDB" id="A0AAN9J8S2"/>
<evidence type="ECO:0000313" key="2">
    <source>
        <dbReference type="Proteomes" id="UP001359559"/>
    </source>
</evidence>
<name>A0AAN9J8S2_CLITE</name>